<evidence type="ECO:0000313" key="2">
    <source>
        <dbReference type="EMBL" id="TVT36948.1"/>
    </source>
</evidence>
<gene>
    <name evidence="2" type="ORF">FNT36_24070</name>
</gene>
<evidence type="ECO:0000256" key="1">
    <source>
        <dbReference type="SAM" id="Phobius"/>
    </source>
</evidence>
<keyword evidence="1" id="KW-1133">Transmembrane helix</keyword>
<organism evidence="2 3">
    <name type="scientific">Hymenobacter setariae</name>
    <dbReference type="NCBI Taxonomy" id="2594794"/>
    <lineage>
        <taxon>Bacteria</taxon>
        <taxon>Pseudomonadati</taxon>
        <taxon>Bacteroidota</taxon>
        <taxon>Cytophagia</taxon>
        <taxon>Cytophagales</taxon>
        <taxon>Hymenobacteraceae</taxon>
        <taxon>Hymenobacter</taxon>
    </lineage>
</organism>
<evidence type="ECO:0000313" key="3">
    <source>
        <dbReference type="Proteomes" id="UP000317624"/>
    </source>
</evidence>
<dbReference type="Proteomes" id="UP000317624">
    <property type="component" value="Unassembled WGS sequence"/>
</dbReference>
<name>A0A558BKC1_9BACT</name>
<keyword evidence="1" id="KW-0812">Transmembrane</keyword>
<reference evidence="2 3" key="1">
    <citation type="submission" date="2019-07" db="EMBL/GenBank/DDBJ databases">
        <title>Hymenobacter sp. straun FUR1 Genome sequencing and assembly.</title>
        <authorList>
            <person name="Chhetri G."/>
        </authorList>
    </citation>
    <scope>NUCLEOTIDE SEQUENCE [LARGE SCALE GENOMIC DNA]</scope>
    <source>
        <strain evidence="2 3">Fur1</strain>
    </source>
</reference>
<comment type="caution">
    <text evidence="2">The sequence shown here is derived from an EMBL/GenBank/DDBJ whole genome shotgun (WGS) entry which is preliminary data.</text>
</comment>
<proteinExistence type="predicted"/>
<keyword evidence="3" id="KW-1185">Reference proteome</keyword>
<feature type="transmembrane region" description="Helical" evidence="1">
    <location>
        <begin position="59"/>
        <end position="76"/>
    </location>
</feature>
<dbReference type="AlphaFoldDB" id="A0A558BKC1"/>
<accession>A0A558BKC1</accession>
<sequence>MELSLLDGERLLHQSPNQVVSLTTHRVRLHRASGSAAHIVSMMLEKVSSCEIRYLSHPWLVLVGALLAVSGVLALFQRVEPGIVALLLLLGGVLLIAYFASRYHVVSIASDGGTRLSFETKGMQREVVIGFIDNLEQAKNQRMLQLSQGGHSQAGQPNVLYAAR</sequence>
<protein>
    <submittedName>
        <fullName evidence="2">Uncharacterized protein</fullName>
    </submittedName>
</protein>
<feature type="transmembrane region" description="Helical" evidence="1">
    <location>
        <begin position="82"/>
        <end position="100"/>
    </location>
</feature>
<dbReference type="RefSeq" id="WP_144853083.1">
    <property type="nucleotide sequence ID" value="NZ_VMRJ01000008.1"/>
</dbReference>
<dbReference type="OrthoDB" id="885837at2"/>
<dbReference type="EMBL" id="VMRJ01000008">
    <property type="protein sequence ID" value="TVT36948.1"/>
    <property type="molecule type" value="Genomic_DNA"/>
</dbReference>
<keyword evidence="1" id="KW-0472">Membrane</keyword>